<dbReference type="AlphaFoldDB" id="A0A928VUS0"/>
<dbReference type="EMBL" id="JADEXN010000111">
    <property type="protein sequence ID" value="MBE9040714.1"/>
    <property type="molecule type" value="Genomic_DNA"/>
</dbReference>
<comment type="caution">
    <text evidence="2">The sequence shown here is derived from an EMBL/GenBank/DDBJ whole genome shotgun (WGS) entry which is preliminary data.</text>
</comment>
<dbReference type="InterPro" id="IPR027417">
    <property type="entry name" value="P-loop_NTPase"/>
</dbReference>
<proteinExistence type="predicted"/>
<dbReference type="Proteomes" id="UP000621799">
    <property type="component" value="Unassembled WGS sequence"/>
</dbReference>
<reference evidence="2" key="1">
    <citation type="submission" date="2020-10" db="EMBL/GenBank/DDBJ databases">
        <authorList>
            <person name="Castelo-Branco R."/>
            <person name="Eusebio N."/>
            <person name="Adriana R."/>
            <person name="Vieira A."/>
            <person name="Brugerolle De Fraissinette N."/>
            <person name="Rezende De Castro R."/>
            <person name="Schneider M.P."/>
            <person name="Vasconcelos V."/>
            <person name="Leao P.N."/>
        </authorList>
    </citation>
    <scope>NUCLEOTIDE SEQUENCE</scope>
    <source>
        <strain evidence="2">LEGE 11467</strain>
    </source>
</reference>
<gene>
    <name evidence="2" type="ORF">IQ235_07965</name>
</gene>
<evidence type="ECO:0000313" key="2">
    <source>
        <dbReference type="EMBL" id="MBE9040714.1"/>
    </source>
</evidence>
<accession>A0A928VUS0</accession>
<keyword evidence="3" id="KW-1185">Reference proteome</keyword>
<feature type="coiled-coil region" evidence="1">
    <location>
        <begin position="285"/>
        <end position="378"/>
    </location>
</feature>
<protein>
    <submittedName>
        <fullName evidence="2">Sulfotransferase</fullName>
    </submittedName>
</protein>
<organism evidence="2 3">
    <name type="scientific">Zarconia navalis LEGE 11467</name>
    <dbReference type="NCBI Taxonomy" id="1828826"/>
    <lineage>
        <taxon>Bacteria</taxon>
        <taxon>Bacillati</taxon>
        <taxon>Cyanobacteriota</taxon>
        <taxon>Cyanophyceae</taxon>
        <taxon>Oscillatoriophycideae</taxon>
        <taxon>Oscillatoriales</taxon>
        <taxon>Oscillatoriales incertae sedis</taxon>
        <taxon>Zarconia</taxon>
        <taxon>Zarconia navalis</taxon>
    </lineage>
</organism>
<keyword evidence="1" id="KW-0175">Coiled coil</keyword>
<dbReference type="RefSeq" id="WP_264320958.1">
    <property type="nucleotide sequence ID" value="NZ_JADEXN010000111.1"/>
</dbReference>
<name>A0A928VUS0_9CYAN</name>
<evidence type="ECO:0000256" key="1">
    <source>
        <dbReference type="SAM" id="Coils"/>
    </source>
</evidence>
<dbReference type="SUPFAM" id="SSF52540">
    <property type="entry name" value="P-loop containing nucleoside triphosphate hydrolases"/>
    <property type="match status" value="1"/>
</dbReference>
<sequence length="472" mass="55636">MKLAHSSPFIITSMHRSGSSLTASLLESAGLHLGRQLMAGNQSNVKGYFENLDFLDFHKAVLRSHEITDKGWTLQESIEVDDRFVDTAKEIVERNAIASNWGWKEPRTTLFLEFWGNLLPKAQFLFIYRAPWEVVDSLYRRREDKPFQRNPDMAIKLWLHYNHLILNFYNRFPHRCLLASIYSITESSSQYVDGINQKFDRDLNSPNPELYDAGLLSIQSAAEYRASLINHYFPEAIQLYRELDARAWYPENTPPLLWEEKLQATPYRVWALQDWADNCGLAFENTQLRSDRHESKLKIKQLEKELKAAKEKCDRMEKKQEKLDRTEELLQQSQTQLQQMETVLEATQSVLKKTETQLEGQQENLEQQAVALQRWELREKIGRETNDRNQTEYRILVWDAWRAYGDRNFEEMVCCLQKSIEYSSVSRSELILNWLEYFTYFSQEARISFNIESLVSSESWQRLLGLMRVSCH</sequence>
<evidence type="ECO:0000313" key="3">
    <source>
        <dbReference type="Proteomes" id="UP000621799"/>
    </source>
</evidence>
<dbReference type="Gene3D" id="3.40.50.300">
    <property type="entry name" value="P-loop containing nucleotide triphosphate hydrolases"/>
    <property type="match status" value="1"/>
</dbReference>